<dbReference type="EMBL" id="CACRXK020015390">
    <property type="protein sequence ID" value="CAB4028306.1"/>
    <property type="molecule type" value="Genomic_DNA"/>
</dbReference>
<dbReference type="Gene3D" id="2.120.10.80">
    <property type="entry name" value="Kelch-type beta propeller"/>
    <property type="match status" value="1"/>
</dbReference>
<dbReference type="Proteomes" id="UP001152795">
    <property type="component" value="Unassembled WGS sequence"/>
</dbReference>
<comment type="caution">
    <text evidence="2">The sequence shown here is derived from an EMBL/GenBank/DDBJ whole genome shotgun (WGS) entry which is preliminary data.</text>
</comment>
<organism evidence="2 3">
    <name type="scientific">Paramuricea clavata</name>
    <name type="common">Red gorgonian</name>
    <name type="synonym">Violescent sea-whip</name>
    <dbReference type="NCBI Taxonomy" id="317549"/>
    <lineage>
        <taxon>Eukaryota</taxon>
        <taxon>Metazoa</taxon>
        <taxon>Cnidaria</taxon>
        <taxon>Anthozoa</taxon>
        <taxon>Octocorallia</taxon>
        <taxon>Malacalcyonacea</taxon>
        <taxon>Plexauridae</taxon>
        <taxon>Paramuricea</taxon>
    </lineage>
</organism>
<dbReference type="PANTHER" id="PTHR45632">
    <property type="entry name" value="LD33804P"/>
    <property type="match status" value="1"/>
</dbReference>
<dbReference type="Pfam" id="PF01344">
    <property type="entry name" value="Kelch_1"/>
    <property type="match status" value="1"/>
</dbReference>
<accession>A0A6S7J8F2</accession>
<gene>
    <name evidence="2" type="ORF">PACLA_8A030641</name>
</gene>
<dbReference type="SMART" id="SM00612">
    <property type="entry name" value="Kelch"/>
    <property type="match status" value="2"/>
</dbReference>
<keyword evidence="1" id="KW-0880">Kelch repeat</keyword>
<dbReference type="SUPFAM" id="SSF117281">
    <property type="entry name" value="Kelch motif"/>
    <property type="match status" value="1"/>
</dbReference>
<sequence length="243" mass="26498">MICDGTHTNRVECLHITNNRSLSTFPAQLPGTDCGKGVLCGDKILTVGKSVSATSLKPPFKTTVLASYNERGKMACGNGIARVNENAVVLVGGCDRPTRSSLDPKDGVLLYNMTTKQIEELAPLPYRLYDMAVVVHNDNIIILGGNKNQYDVCNDVLMYNITNQQCSRLPSMLERRSRCAAVIMGDTIVVMGGNSGDEIIYSPLSERPVNPKTAEYLVLGEDTWKNLPLMHHERVGATACLLP</sequence>
<reference evidence="2" key="1">
    <citation type="submission" date="2020-04" db="EMBL/GenBank/DDBJ databases">
        <authorList>
            <person name="Alioto T."/>
            <person name="Alioto T."/>
            <person name="Gomez Garrido J."/>
        </authorList>
    </citation>
    <scope>NUCLEOTIDE SEQUENCE</scope>
    <source>
        <strain evidence="2">A484AB</strain>
    </source>
</reference>
<proteinExistence type="predicted"/>
<evidence type="ECO:0000256" key="1">
    <source>
        <dbReference type="ARBA" id="ARBA00022441"/>
    </source>
</evidence>
<keyword evidence="3" id="KW-1185">Reference proteome</keyword>
<evidence type="ECO:0000313" key="2">
    <source>
        <dbReference type="EMBL" id="CAB4028306.1"/>
    </source>
</evidence>
<protein>
    <submittedName>
        <fullName evidence="2">CPXV215</fullName>
    </submittedName>
</protein>
<dbReference type="AlphaFoldDB" id="A0A6S7J8F2"/>
<dbReference type="InterPro" id="IPR015915">
    <property type="entry name" value="Kelch-typ_b-propeller"/>
</dbReference>
<evidence type="ECO:0000313" key="3">
    <source>
        <dbReference type="Proteomes" id="UP001152795"/>
    </source>
</evidence>
<dbReference type="InterPro" id="IPR006652">
    <property type="entry name" value="Kelch_1"/>
</dbReference>
<name>A0A6S7J8F2_PARCT</name>
<dbReference type="OrthoDB" id="7923847at2759"/>